<dbReference type="InterPro" id="IPR006665">
    <property type="entry name" value="OmpA-like"/>
</dbReference>
<evidence type="ECO:0000313" key="7">
    <source>
        <dbReference type="EMBL" id="MFC3975832.1"/>
    </source>
</evidence>
<protein>
    <submittedName>
        <fullName evidence="7">OmpA family protein</fullName>
    </submittedName>
</protein>
<evidence type="ECO:0000259" key="6">
    <source>
        <dbReference type="PROSITE" id="PS51123"/>
    </source>
</evidence>
<dbReference type="SUPFAM" id="SSF48452">
    <property type="entry name" value="TPR-like"/>
    <property type="match status" value="1"/>
</dbReference>
<dbReference type="InterPro" id="IPR011659">
    <property type="entry name" value="WD40"/>
</dbReference>
<sequence length="639" mass="71712">MKQALIIVLFSLVVFSGFGQTYTTADKRAIKLHQEGDDLIQKRLYDEAIGKFKASIERDADFLESYLKWGRILLTQGFPENALEVVNQGLLRNVKASSTVMGDIAWLKTHCLLRVGSFRLAIAEFDLAKEFLQPNFRATRPFLEIEKQVDFIRQGIQNSFGIEKEKLPSPLNQFTLQYFPVLTADSKKMLFTKRDGLTNAEHEDIFVSYYDEVESVWGAPRSISPSINSAYNEGTCTISADGKILIFTSCQMPDSFGDCDLYVSYKVDESWQKPMNMGKNVNSRVWDSQPSLSADGSILFFSSNRRGGFGGKDIWYSLRLKDGGWSEAKNLGDKVNTSKDEVSPFIYFNNEVLFFSSDGHLGYGGLDLFMSKVEGGEFGSPANLGYPINDHQDQLALFITAQRDYAYFTETEFVDGKQERSYLYRFGFPDEIDLGGRLTVTEGRVLNQNTGEPVAATLSLIDLASDSTLYRFGSDGATGEFTMIYPEKEAMGLYVEKKGYLPKIYNVDRDSLANHKNLEVGLVPVAKGEEFVFENIFFDFDKTDLKPSSRTSLKILETFLRENPGIGLVITGHTDNVGSEPYNKDLSLRRARAVKLYLESVGVNANRIDVEGSGSDLPIADNKTEEGRALNRRITVKVR</sequence>
<keyword evidence="2 4" id="KW-0472">Membrane</keyword>
<dbReference type="CDD" id="cd07185">
    <property type="entry name" value="OmpA_C-like"/>
    <property type="match status" value="1"/>
</dbReference>
<evidence type="ECO:0000256" key="1">
    <source>
        <dbReference type="ARBA" id="ARBA00004442"/>
    </source>
</evidence>
<evidence type="ECO:0000313" key="8">
    <source>
        <dbReference type="Proteomes" id="UP001595766"/>
    </source>
</evidence>
<feature type="chain" id="PRO_5045927136" evidence="5">
    <location>
        <begin position="20"/>
        <end position="639"/>
    </location>
</feature>
<keyword evidence="3" id="KW-0998">Cell outer membrane</keyword>
<dbReference type="InterPro" id="IPR050330">
    <property type="entry name" value="Bact_OuterMem_StrucFunc"/>
</dbReference>
<dbReference type="SUPFAM" id="SSF82171">
    <property type="entry name" value="DPP6 N-terminal domain-like"/>
    <property type="match status" value="1"/>
</dbReference>
<dbReference type="RefSeq" id="WP_241296044.1">
    <property type="nucleotide sequence ID" value="NZ_JAKZGR010000011.1"/>
</dbReference>
<dbReference type="PRINTS" id="PR01021">
    <property type="entry name" value="OMPADOMAIN"/>
</dbReference>
<comment type="subcellular location">
    <subcellularLocation>
        <location evidence="1">Cell outer membrane</location>
    </subcellularLocation>
</comment>
<evidence type="ECO:0000256" key="4">
    <source>
        <dbReference type="PROSITE-ProRule" id="PRU00473"/>
    </source>
</evidence>
<dbReference type="PROSITE" id="PS51123">
    <property type="entry name" value="OMPA_2"/>
    <property type="match status" value="1"/>
</dbReference>
<feature type="signal peptide" evidence="5">
    <location>
        <begin position="1"/>
        <end position="19"/>
    </location>
</feature>
<gene>
    <name evidence="7" type="ORF">ACFOUP_05565</name>
</gene>
<comment type="caution">
    <text evidence="7">The sequence shown here is derived from an EMBL/GenBank/DDBJ whole genome shotgun (WGS) entry which is preliminary data.</text>
</comment>
<dbReference type="PANTHER" id="PTHR30329:SF21">
    <property type="entry name" value="LIPOPROTEIN YIAD-RELATED"/>
    <property type="match status" value="1"/>
</dbReference>
<dbReference type="EMBL" id="JBHSAV010000016">
    <property type="protein sequence ID" value="MFC3975832.1"/>
    <property type="molecule type" value="Genomic_DNA"/>
</dbReference>
<dbReference type="InterPro" id="IPR006664">
    <property type="entry name" value="OMP_bac"/>
</dbReference>
<proteinExistence type="predicted"/>
<dbReference type="Pfam" id="PF07676">
    <property type="entry name" value="PD40"/>
    <property type="match status" value="2"/>
</dbReference>
<accession>A0ABV8ELD3</accession>
<evidence type="ECO:0000256" key="5">
    <source>
        <dbReference type="SAM" id="SignalP"/>
    </source>
</evidence>
<keyword evidence="8" id="KW-1185">Reference proteome</keyword>
<organism evidence="7 8">
    <name type="scientific">Belliella kenyensis</name>
    <dbReference type="NCBI Taxonomy" id="1472724"/>
    <lineage>
        <taxon>Bacteria</taxon>
        <taxon>Pseudomonadati</taxon>
        <taxon>Bacteroidota</taxon>
        <taxon>Cytophagia</taxon>
        <taxon>Cytophagales</taxon>
        <taxon>Cyclobacteriaceae</taxon>
        <taxon>Belliella</taxon>
    </lineage>
</organism>
<dbReference type="InterPro" id="IPR011990">
    <property type="entry name" value="TPR-like_helical_dom_sf"/>
</dbReference>
<evidence type="ECO:0000256" key="2">
    <source>
        <dbReference type="ARBA" id="ARBA00023136"/>
    </source>
</evidence>
<feature type="domain" description="OmpA-like" evidence="6">
    <location>
        <begin position="525"/>
        <end position="639"/>
    </location>
</feature>
<dbReference type="InterPro" id="IPR036737">
    <property type="entry name" value="OmpA-like_sf"/>
</dbReference>
<evidence type="ECO:0000256" key="3">
    <source>
        <dbReference type="ARBA" id="ARBA00023237"/>
    </source>
</evidence>
<keyword evidence="5" id="KW-0732">Signal</keyword>
<dbReference type="Gene3D" id="3.30.1330.60">
    <property type="entry name" value="OmpA-like domain"/>
    <property type="match status" value="1"/>
</dbReference>
<dbReference type="InterPro" id="IPR011042">
    <property type="entry name" value="6-blade_b-propeller_TolB-like"/>
</dbReference>
<dbReference type="PANTHER" id="PTHR30329">
    <property type="entry name" value="STATOR ELEMENT OF FLAGELLAR MOTOR COMPLEX"/>
    <property type="match status" value="1"/>
</dbReference>
<name>A0ABV8ELD3_9BACT</name>
<dbReference type="Gene3D" id="1.25.40.10">
    <property type="entry name" value="Tetratricopeptide repeat domain"/>
    <property type="match status" value="1"/>
</dbReference>
<dbReference type="Gene3D" id="2.120.10.30">
    <property type="entry name" value="TolB, C-terminal domain"/>
    <property type="match status" value="1"/>
</dbReference>
<dbReference type="Pfam" id="PF00691">
    <property type="entry name" value="OmpA"/>
    <property type="match status" value="1"/>
</dbReference>
<dbReference type="SUPFAM" id="SSF103088">
    <property type="entry name" value="OmpA-like"/>
    <property type="match status" value="1"/>
</dbReference>
<reference evidence="8" key="1">
    <citation type="journal article" date="2019" name="Int. J. Syst. Evol. Microbiol.">
        <title>The Global Catalogue of Microorganisms (GCM) 10K type strain sequencing project: providing services to taxonomists for standard genome sequencing and annotation.</title>
        <authorList>
            <consortium name="The Broad Institute Genomics Platform"/>
            <consortium name="The Broad Institute Genome Sequencing Center for Infectious Disease"/>
            <person name="Wu L."/>
            <person name="Ma J."/>
        </authorList>
    </citation>
    <scope>NUCLEOTIDE SEQUENCE [LARGE SCALE GENOMIC DNA]</scope>
    <source>
        <strain evidence="8">CECT 8551</strain>
    </source>
</reference>
<dbReference type="Proteomes" id="UP001595766">
    <property type="component" value="Unassembled WGS sequence"/>
</dbReference>